<dbReference type="InterPro" id="IPR002347">
    <property type="entry name" value="SDR_fam"/>
</dbReference>
<dbReference type="AlphaFoldDB" id="A0A7C4LNI3"/>
<proteinExistence type="inferred from homology"/>
<reference evidence="2" key="1">
    <citation type="journal article" date="2020" name="mSystems">
        <title>Genome- and Community-Level Interaction Insights into Carbon Utilization and Element Cycling Functions of Hydrothermarchaeota in Hydrothermal Sediment.</title>
        <authorList>
            <person name="Zhou Z."/>
            <person name="Liu Y."/>
            <person name="Xu W."/>
            <person name="Pan J."/>
            <person name="Luo Z.H."/>
            <person name="Li M."/>
        </authorList>
    </citation>
    <scope>NUCLEOTIDE SEQUENCE [LARGE SCALE GENOMIC DNA]</scope>
    <source>
        <strain evidence="2">SpSt-508</strain>
    </source>
</reference>
<evidence type="ECO:0000256" key="1">
    <source>
        <dbReference type="ARBA" id="ARBA00006484"/>
    </source>
</evidence>
<dbReference type="Gene3D" id="3.40.50.720">
    <property type="entry name" value="NAD(P)-binding Rossmann-like Domain"/>
    <property type="match status" value="1"/>
</dbReference>
<protein>
    <submittedName>
        <fullName evidence="2">SDR family oxidoreductase</fullName>
    </submittedName>
</protein>
<evidence type="ECO:0000313" key="2">
    <source>
        <dbReference type="EMBL" id="HGT39979.1"/>
    </source>
</evidence>
<name>A0A7C4LNI3_9PLAN</name>
<gene>
    <name evidence="2" type="ORF">ENS64_12065</name>
</gene>
<dbReference type="PANTHER" id="PTHR42879:SF2">
    <property type="entry name" value="3-OXOACYL-[ACYL-CARRIER-PROTEIN] REDUCTASE FABG"/>
    <property type="match status" value="1"/>
</dbReference>
<dbReference type="InterPro" id="IPR050259">
    <property type="entry name" value="SDR"/>
</dbReference>
<dbReference type="Pfam" id="PF13561">
    <property type="entry name" value="adh_short_C2"/>
    <property type="match status" value="1"/>
</dbReference>
<organism evidence="2">
    <name type="scientific">Schlesneria paludicola</name>
    <dbReference type="NCBI Taxonomy" id="360056"/>
    <lineage>
        <taxon>Bacteria</taxon>
        <taxon>Pseudomonadati</taxon>
        <taxon>Planctomycetota</taxon>
        <taxon>Planctomycetia</taxon>
        <taxon>Planctomycetales</taxon>
        <taxon>Planctomycetaceae</taxon>
        <taxon>Schlesneria</taxon>
    </lineage>
</organism>
<dbReference type="PANTHER" id="PTHR42879">
    <property type="entry name" value="3-OXOACYL-(ACYL-CARRIER-PROTEIN) REDUCTASE"/>
    <property type="match status" value="1"/>
</dbReference>
<dbReference type="FunFam" id="3.40.50.720:FF:000084">
    <property type="entry name" value="Short-chain dehydrogenase reductase"/>
    <property type="match status" value="1"/>
</dbReference>
<comment type="caution">
    <text evidence="2">The sequence shown here is derived from an EMBL/GenBank/DDBJ whole genome shotgun (WGS) entry which is preliminary data.</text>
</comment>
<dbReference type="PRINTS" id="PR00081">
    <property type="entry name" value="GDHRDH"/>
</dbReference>
<dbReference type="InterPro" id="IPR036291">
    <property type="entry name" value="NAD(P)-bd_dom_sf"/>
</dbReference>
<dbReference type="SUPFAM" id="SSF51735">
    <property type="entry name" value="NAD(P)-binding Rossmann-fold domains"/>
    <property type="match status" value="1"/>
</dbReference>
<dbReference type="EMBL" id="DSVQ01000015">
    <property type="protein sequence ID" value="HGT39979.1"/>
    <property type="molecule type" value="Genomic_DNA"/>
</dbReference>
<comment type="similarity">
    <text evidence="1">Belongs to the short-chain dehydrogenases/reductases (SDR) family.</text>
</comment>
<sequence>MSILDRFRLTGKRSMITGGSRGLGREMALALADAGADVVLIGRDAASLAGTAHEIRKFGVQAVEITGDMGLPHECERICRLVLEHHGPIDILINNVGGRRINVPLAEQSLSQWQEILDLNLTSTFLCLKWIGGEMVRRGQGGRVINIASISGLVVNRGIGGRSYETAKAAVIQLTRAAAADWAPHGVTVNAICPGGFFTAPNQRWAREHPEVIEQFREQVPMGDFGQPEDLGPLAVYLASDAARYVTGAAFVIDGGYTLW</sequence>
<dbReference type="CDD" id="cd05233">
    <property type="entry name" value="SDR_c"/>
    <property type="match status" value="1"/>
</dbReference>
<accession>A0A7C4LNI3</accession>
<dbReference type="PRINTS" id="PR00080">
    <property type="entry name" value="SDRFAMILY"/>
</dbReference>